<evidence type="ECO:0000256" key="2">
    <source>
        <dbReference type="ARBA" id="ARBA00022723"/>
    </source>
</evidence>
<dbReference type="PANTHER" id="PTHR43694:SF1">
    <property type="entry name" value="RIBONUCLEASE J"/>
    <property type="match status" value="1"/>
</dbReference>
<dbReference type="CDD" id="cd07714">
    <property type="entry name" value="RNaseJ_MBL-fold"/>
    <property type="match status" value="1"/>
</dbReference>
<dbReference type="PANTHER" id="PTHR43694">
    <property type="entry name" value="RIBONUCLEASE J"/>
    <property type="match status" value="1"/>
</dbReference>
<gene>
    <name evidence="8" type="ORF">phytr_9160</name>
</gene>
<dbReference type="AlphaFoldDB" id="A0A2P1P9B2"/>
<name>A0A2P1P9B2_9RICK</name>
<dbReference type="Gene3D" id="3.40.50.10710">
    <property type="entry name" value="Metallo-hydrolase/oxidoreductase"/>
    <property type="match status" value="1"/>
</dbReference>
<dbReference type="InterPro" id="IPR036866">
    <property type="entry name" value="RibonucZ/Hydroxyglut_hydro"/>
</dbReference>
<dbReference type="GO" id="GO:0004527">
    <property type="term" value="F:exonuclease activity"/>
    <property type="evidence" value="ECO:0007669"/>
    <property type="project" value="UniProtKB-KW"/>
</dbReference>
<keyword evidence="9" id="KW-1185">Reference proteome</keyword>
<protein>
    <submittedName>
        <fullName evidence="8">Hydrolase</fullName>
    </submittedName>
</protein>
<feature type="domain" description="Metallo-beta-lactamase" evidence="7">
    <location>
        <begin position="26"/>
        <end position="208"/>
    </location>
</feature>
<dbReference type="InterPro" id="IPR042173">
    <property type="entry name" value="RNase_J_2"/>
</dbReference>
<dbReference type="InterPro" id="IPR001279">
    <property type="entry name" value="Metallo-B-lactamas"/>
</dbReference>
<evidence type="ECO:0000259" key="7">
    <source>
        <dbReference type="SMART" id="SM00849"/>
    </source>
</evidence>
<dbReference type="Pfam" id="PF22505">
    <property type="entry name" value="RNase_J_b_CASP"/>
    <property type="match status" value="1"/>
</dbReference>
<dbReference type="GO" id="GO:0046872">
    <property type="term" value="F:metal ion binding"/>
    <property type="evidence" value="ECO:0007669"/>
    <property type="project" value="UniProtKB-KW"/>
</dbReference>
<evidence type="ECO:0000256" key="3">
    <source>
        <dbReference type="ARBA" id="ARBA00022801"/>
    </source>
</evidence>
<keyword evidence="6" id="KW-0694">RNA-binding</keyword>
<dbReference type="Pfam" id="PF00753">
    <property type="entry name" value="Lactamase_B"/>
    <property type="match status" value="1"/>
</dbReference>
<dbReference type="SMART" id="SM00849">
    <property type="entry name" value="Lactamase_B"/>
    <property type="match status" value="1"/>
</dbReference>
<evidence type="ECO:0000256" key="4">
    <source>
        <dbReference type="ARBA" id="ARBA00022833"/>
    </source>
</evidence>
<accession>A0A2P1P9B2</accession>
<dbReference type="Gene3D" id="3.60.15.10">
    <property type="entry name" value="Ribonuclease Z/Hydroxyacylglutathione hydrolase-like"/>
    <property type="match status" value="1"/>
</dbReference>
<dbReference type="RefSeq" id="WP_106874688.1">
    <property type="nucleotide sequence ID" value="NZ_CP027845.1"/>
</dbReference>
<dbReference type="KEGG" id="ptc:phytr_9160"/>
<dbReference type="GO" id="GO:0003723">
    <property type="term" value="F:RNA binding"/>
    <property type="evidence" value="ECO:0007669"/>
    <property type="project" value="UniProtKB-KW"/>
</dbReference>
<evidence type="ECO:0000256" key="5">
    <source>
        <dbReference type="ARBA" id="ARBA00022839"/>
    </source>
</evidence>
<keyword evidence="3 8" id="KW-0378">Hydrolase</keyword>
<dbReference type="Pfam" id="PF17770">
    <property type="entry name" value="RNase_J_C"/>
    <property type="match status" value="1"/>
</dbReference>
<dbReference type="EMBL" id="CP027845">
    <property type="protein sequence ID" value="AVP87845.1"/>
    <property type="molecule type" value="Genomic_DNA"/>
</dbReference>
<organism evidence="8 9">
    <name type="scientific">Candidatus Phycorickettsia trachydisci</name>
    <dbReference type="NCBI Taxonomy" id="2115978"/>
    <lineage>
        <taxon>Bacteria</taxon>
        <taxon>Pseudomonadati</taxon>
        <taxon>Pseudomonadota</taxon>
        <taxon>Alphaproteobacteria</taxon>
        <taxon>Rickettsiales</taxon>
        <taxon>Rickettsiaceae</taxon>
        <taxon>Candidatus Phycorickettsia</taxon>
    </lineage>
</organism>
<dbReference type="InterPro" id="IPR055132">
    <property type="entry name" value="RNase_J_b_CASP"/>
</dbReference>
<evidence type="ECO:0000256" key="1">
    <source>
        <dbReference type="ARBA" id="ARBA00022722"/>
    </source>
</evidence>
<keyword evidence="1" id="KW-0540">Nuclease</keyword>
<dbReference type="Proteomes" id="UP000241762">
    <property type="component" value="Chromosome"/>
</dbReference>
<reference evidence="8 9" key="1">
    <citation type="submission" date="2018-03" db="EMBL/GenBank/DDBJ databases">
        <title>A gene transfer event suggests a long-term partnership between eustigmatophyte algae and a novel lineage of endosymbiotic bacteria.</title>
        <authorList>
            <person name="Yurchenko T."/>
            <person name="Sevcikova T."/>
            <person name="Pribyl P."/>
            <person name="El Karkouri K."/>
            <person name="Klimes V."/>
            <person name="Amaral R."/>
            <person name="Zbrankova V."/>
            <person name="Kim E."/>
            <person name="Raoult D."/>
            <person name="Santos L.M.A."/>
            <person name="Elias M."/>
        </authorList>
    </citation>
    <scope>NUCLEOTIDE SEQUENCE [LARGE SCALE GENOMIC DNA]</scope>
    <source>
        <strain evidence="8">CCALA 838</strain>
    </source>
</reference>
<proteinExistence type="predicted"/>
<evidence type="ECO:0000313" key="8">
    <source>
        <dbReference type="EMBL" id="AVP87845.1"/>
    </source>
</evidence>
<evidence type="ECO:0000313" key="9">
    <source>
        <dbReference type="Proteomes" id="UP000241762"/>
    </source>
</evidence>
<dbReference type="InterPro" id="IPR011108">
    <property type="entry name" value="RMMBL"/>
</dbReference>
<dbReference type="InterPro" id="IPR041636">
    <property type="entry name" value="RNase_J_C"/>
</dbReference>
<keyword evidence="5" id="KW-0269">Exonuclease</keyword>
<dbReference type="Gene3D" id="3.10.20.580">
    <property type="match status" value="1"/>
</dbReference>
<dbReference type="Pfam" id="PF07521">
    <property type="entry name" value="RMMBL"/>
    <property type="match status" value="1"/>
</dbReference>
<evidence type="ECO:0000256" key="6">
    <source>
        <dbReference type="ARBA" id="ARBA00022884"/>
    </source>
</evidence>
<keyword evidence="2" id="KW-0479">Metal-binding</keyword>
<dbReference type="SUPFAM" id="SSF56281">
    <property type="entry name" value="Metallo-hydrolase/oxidoreductase"/>
    <property type="match status" value="1"/>
</dbReference>
<sequence>MSFDLKSHKDKLLFIPLGGTNEIGMNLNVYHFQGKLLIVDCGSGFADDSTPGADMVVADLHFLTEHKKDILGMILTHAHEDHLGGVLFLWSELQCPIYTTDFTASFLKIKLSEFDIASDIKINTLRPGGRFALGPFDIELAPLTHSAPEMQALMIRTEVGNILHTGDWKFDPDPVVGNPPDLDLFKSYGDEGVLALICDSTNVLSEGHSGSEGHLRDSLIKLIADCPNLVVVTTFASNLARLDTLIHAAKVAGRKVVLSGKSLHRMTSAAQDSGYLEDAVFLSDKEVKSYPKEKLLVIATGCQGEPLAAINKMADNSHPYINLSEGDTVIFSSKIIPGNDKRIFRLFNQFIQKKIEVITEKDHFVHVSGHPCVDELKKMYELIRPDCAIPVHGEPIHIHEHGRLARSWGVKNVVEVRNGSVAYLCPGESRLVGTVKSGYFAIDGNCLIPNNSDIFKFRRRMRDGGLAIVTLVFNKHYDLATEPVINFPGVLSDILDGPEIKKIRNNLVTLINKNKPNPGSDFKESVRKLVASFMKKIFQNQLGKKPITIINIENARA</sequence>
<dbReference type="OrthoDB" id="9770211at2"/>
<keyword evidence="4" id="KW-0862">Zinc</keyword>